<gene>
    <name evidence="1" type="ORF">E5163_03425</name>
</gene>
<accession>A0A4V3RYF2</accession>
<name>A0A4V3RYF2_9PROT</name>
<dbReference type="EMBL" id="SRXW01000001">
    <property type="protein sequence ID" value="TGY90189.1"/>
    <property type="molecule type" value="Genomic_DNA"/>
</dbReference>
<sequence>MDAFDPLKHAGAKARGKRPWFLENQDTERLMTIVMALAQEVSVMRQRLDTVERVLEKKGTLTRADIEGFAPDKAEAAERGAWTQEFIARILRILQQEQDALQRGDEVSSEQAAKDFQEN</sequence>
<evidence type="ECO:0000313" key="1">
    <source>
        <dbReference type="EMBL" id="TGY90189.1"/>
    </source>
</evidence>
<organism evidence="1 2">
    <name type="scientific">Marinicauda algicola</name>
    <dbReference type="NCBI Taxonomy" id="2029849"/>
    <lineage>
        <taxon>Bacteria</taxon>
        <taxon>Pseudomonadati</taxon>
        <taxon>Pseudomonadota</taxon>
        <taxon>Alphaproteobacteria</taxon>
        <taxon>Maricaulales</taxon>
        <taxon>Maricaulaceae</taxon>
        <taxon>Marinicauda</taxon>
    </lineage>
</organism>
<dbReference type="Proteomes" id="UP000308054">
    <property type="component" value="Unassembled WGS sequence"/>
</dbReference>
<keyword evidence="2" id="KW-1185">Reference proteome</keyword>
<comment type="caution">
    <text evidence="1">The sequence shown here is derived from an EMBL/GenBank/DDBJ whole genome shotgun (WGS) entry which is preliminary data.</text>
</comment>
<dbReference type="OrthoDB" id="467106at2"/>
<dbReference type="RefSeq" id="WP_135994687.1">
    <property type="nucleotide sequence ID" value="NZ_CP071057.1"/>
</dbReference>
<reference evidence="1 2" key="1">
    <citation type="journal article" date="2017" name="Int. J. Syst. Evol. Microbiol.">
        <title>Marinicauda algicola sp. nov., isolated from a marine red alga Rhodosorus marinus.</title>
        <authorList>
            <person name="Jeong S.E."/>
            <person name="Jeon S.H."/>
            <person name="Chun B.H."/>
            <person name="Kim D.W."/>
            <person name="Jeon C.O."/>
        </authorList>
    </citation>
    <scope>NUCLEOTIDE SEQUENCE [LARGE SCALE GENOMIC DNA]</scope>
    <source>
        <strain evidence="1 2">JCM 31718</strain>
    </source>
</reference>
<protein>
    <submittedName>
        <fullName evidence="1">Uncharacterized protein</fullName>
    </submittedName>
</protein>
<proteinExistence type="predicted"/>
<dbReference type="AlphaFoldDB" id="A0A4V3RYF2"/>
<evidence type="ECO:0000313" key="2">
    <source>
        <dbReference type="Proteomes" id="UP000308054"/>
    </source>
</evidence>